<keyword evidence="1" id="KW-0175">Coiled coil</keyword>
<dbReference type="AlphaFoldDB" id="A0A0K8RMZ3"/>
<proteinExistence type="evidence at transcript level"/>
<dbReference type="EMBL" id="GADI01001894">
    <property type="protein sequence ID" value="JAA71914.1"/>
    <property type="molecule type" value="mRNA"/>
</dbReference>
<protein>
    <submittedName>
        <fullName evidence="4">Putative kazrin-a</fullName>
    </submittedName>
</protein>
<keyword evidence="2" id="KW-0472">Membrane</keyword>
<dbReference type="Pfam" id="PF26022">
    <property type="entry name" value="CC_Liprin_beta"/>
    <property type="match status" value="1"/>
</dbReference>
<dbReference type="InterPro" id="IPR058914">
    <property type="entry name" value="LIPB1/2_CC"/>
</dbReference>
<accession>A0A0K8RMZ3</accession>
<keyword evidence="2" id="KW-1133">Transmembrane helix</keyword>
<feature type="coiled-coil region" evidence="1">
    <location>
        <begin position="94"/>
        <end position="121"/>
    </location>
</feature>
<organism evidence="4">
    <name type="scientific">Ixodes ricinus</name>
    <name type="common">Common tick</name>
    <name type="synonym">Acarus ricinus</name>
    <dbReference type="NCBI Taxonomy" id="34613"/>
    <lineage>
        <taxon>Eukaryota</taxon>
        <taxon>Metazoa</taxon>
        <taxon>Ecdysozoa</taxon>
        <taxon>Arthropoda</taxon>
        <taxon>Chelicerata</taxon>
        <taxon>Arachnida</taxon>
        <taxon>Acari</taxon>
        <taxon>Parasitiformes</taxon>
        <taxon>Ixodida</taxon>
        <taxon>Ixodoidea</taxon>
        <taxon>Ixodidae</taxon>
        <taxon>Ixodinae</taxon>
        <taxon>Ixodes</taxon>
    </lineage>
</organism>
<feature type="domain" description="Liprin-beta-1/2 coiled-coil" evidence="3">
    <location>
        <begin position="57"/>
        <end position="120"/>
    </location>
</feature>
<keyword evidence="2" id="KW-0812">Transmembrane</keyword>
<evidence type="ECO:0000256" key="2">
    <source>
        <dbReference type="SAM" id="Phobius"/>
    </source>
</evidence>
<reference evidence="4" key="1">
    <citation type="submission" date="2012-12" db="EMBL/GenBank/DDBJ databases">
        <title>Identification and characterization of a phenylalanine ammonia-lyase gene family in Isatis indigotica Fort.</title>
        <authorList>
            <person name="Liu Q."/>
            <person name="Chen J."/>
            <person name="Zhou X."/>
            <person name="Di P."/>
            <person name="Xiao Y."/>
            <person name="Xuan H."/>
            <person name="Zhang L."/>
            <person name="Chen W."/>
        </authorList>
    </citation>
    <scope>NUCLEOTIDE SEQUENCE</scope>
    <source>
        <tissue evidence="4">Salivary gland</tissue>
    </source>
</reference>
<name>A0A0K8RMZ3_IXORI</name>
<evidence type="ECO:0000256" key="1">
    <source>
        <dbReference type="SAM" id="Coils"/>
    </source>
</evidence>
<evidence type="ECO:0000313" key="4">
    <source>
        <dbReference type="EMBL" id="JAA71914.1"/>
    </source>
</evidence>
<evidence type="ECO:0000259" key="3">
    <source>
        <dbReference type="Pfam" id="PF26022"/>
    </source>
</evidence>
<sequence length="136" mass="15397">MSELLSLLRLFAACVCFSILLGGHFWFFRDATESLSRAQVASLQYKAALQGSVSYTCLVTSRKNVFVTIQLLPFQEVLLKKKIEADRLDILADIPALKLKVATTEREKSELESKVKKLEVRCCPLVECTPYRRVLV</sequence>
<feature type="transmembrane region" description="Helical" evidence="2">
    <location>
        <begin position="6"/>
        <end position="28"/>
    </location>
</feature>